<name>A0A1N6NF26_9MICO</name>
<evidence type="ECO:0000313" key="6">
    <source>
        <dbReference type="Proteomes" id="UP000186235"/>
    </source>
</evidence>
<gene>
    <name evidence="5" type="ORF">SAMN05518682_0426</name>
</gene>
<feature type="domain" description="NADPH-dependent FMN reductase-like" evidence="4">
    <location>
        <begin position="18"/>
        <end position="152"/>
    </location>
</feature>
<dbReference type="InterPro" id="IPR051814">
    <property type="entry name" value="NAD(P)H-dep_FMN_reductase"/>
</dbReference>
<protein>
    <submittedName>
        <fullName evidence="5">FMN reductase</fullName>
    </submittedName>
</protein>
<sequence>MIDDYCEVHMTHHPTHPTVLAVSGNPRPGSRTLGAAETVARRVADLLGADDVATVDLASLAGEVLAADHPAADAAREQLARATVAVVATPVYKASYTGLLKAFLDLYGPDGLAGVVVVPLVVSGNPAHALVGEVHLRPVLVELGAVVPTRSLTVTEPQLADLGPVVDAWLAREGDALRRATAQLPPAEDRPSARTDAAVADAFAGVAR</sequence>
<dbReference type="PANTHER" id="PTHR43408:SF1">
    <property type="entry name" value="FMN REDUCTASE (NADPH)"/>
    <property type="match status" value="1"/>
</dbReference>
<keyword evidence="2" id="KW-0288">FMN</keyword>
<keyword evidence="1" id="KW-0285">Flavoprotein</keyword>
<keyword evidence="6" id="KW-1185">Reference proteome</keyword>
<evidence type="ECO:0000256" key="3">
    <source>
        <dbReference type="ARBA" id="ARBA00023002"/>
    </source>
</evidence>
<dbReference type="InterPro" id="IPR029039">
    <property type="entry name" value="Flavoprotein-like_sf"/>
</dbReference>
<dbReference type="AlphaFoldDB" id="A0A1N6NF26"/>
<keyword evidence="3" id="KW-0560">Oxidoreductase</keyword>
<evidence type="ECO:0000259" key="4">
    <source>
        <dbReference type="Pfam" id="PF03358"/>
    </source>
</evidence>
<reference evidence="6" key="1">
    <citation type="submission" date="2017-01" db="EMBL/GenBank/DDBJ databases">
        <authorList>
            <person name="Varghese N."/>
            <person name="Submissions S."/>
        </authorList>
    </citation>
    <scope>NUCLEOTIDE SEQUENCE [LARGE SCALE GENOMIC DNA]</scope>
    <source>
        <strain evidence="6">3bp</strain>
    </source>
</reference>
<proteinExistence type="predicted"/>
<evidence type="ECO:0000313" key="5">
    <source>
        <dbReference type="EMBL" id="SIP90690.1"/>
    </source>
</evidence>
<dbReference type="SUPFAM" id="SSF52218">
    <property type="entry name" value="Flavoproteins"/>
    <property type="match status" value="1"/>
</dbReference>
<organism evidence="5 6">
    <name type="scientific">Cellulosimicrobium aquatile</name>
    <dbReference type="NCBI Taxonomy" id="1612203"/>
    <lineage>
        <taxon>Bacteria</taxon>
        <taxon>Bacillati</taxon>
        <taxon>Actinomycetota</taxon>
        <taxon>Actinomycetes</taxon>
        <taxon>Micrococcales</taxon>
        <taxon>Promicromonosporaceae</taxon>
        <taxon>Cellulosimicrobium</taxon>
    </lineage>
</organism>
<dbReference type="Gene3D" id="3.40.50.360">
    <property type="match status" value="1"/>
</dbReference>
<evidence type="ECO:0000256" key="1">
    <source>
        <dbReference type="ARBA" id="ARBA00022630"/>
    </source>
</evidence>
<dbReference type="InterPro" id="IPR005025">
    <property type="entry name" value="FMN_Rdtase-like_dom"/>
</dbReference>
<dbReference type="GO" id="GO:0016491">
    <property type="term" value="F:oxidoreductase activity"/>
    <property type="evidence" value="ECO:0007669"/>
    <property type="project" value="UniProtKB-KW"/>
</dbReference>
<dbReference type="PANTHER" id="PTHR43408">
    <property type="entry name" value="FMN REDUCTASE (NADPH)"/>
    <property type="match status" value="1"/>
</dbReference>
<dbReference type="Pfam" id="PF03358">
    <property type="entry name" value="FMN_red"/>
    <property type="match status" value="1"/>
</dbReference>
<evidence type="ECO:0000256" key="2">
    <source>
        <dbReference type="ARBA" id="ARBA00022643"/>
    </source>
</evidence>
<dbReference type="EMBL" id="FTMI01000001">
    <property type="protein sequence ID" value="SIP90690.1"/>
    <property type="molecule type" value="Genomic_DNA"/>
</dbReference>
<accession>A0A1N6NF26</accession>
<dbReference type="Proteomes" id="UP000186235">
    <property type="component" value="Unassembled WGS sequence"/>
</dbReference>